<organism evidence="1 2">
    <name type="scientific">Chromobacterium fluminis</name>
    <dbReference type="NCBI Taxonomy" id="3044269"/>
    <lineage>
        <taxon>Bacteria</taxon>
        <taxon>Pseudomonadati</taxon>
        <taxon>Pseudomonadota</taxon>
        <taxon>Betaproteobacteria</taxon>
        <taxon>Neisseriales</taxon>
        <taxon>Chromobacteriaceae</taxon>
        <taxon>Chromobacterium</taxon>
    </lineage>
</organism>
<evidence type="ECO:0000313" key="2">
    <source>
        <dbReference type="Proteomes" id="UP001515641"/>
    </source>
</evidence>
<dbReference type="EMBL" id="JAAOMA010000034">
    <property type="protein sequence ID" value="NHR07455.1"/>
    <property type="molecule type" value="Genomic_DNA"/>
</dbReference>
<keyword evidence="2" id="KW-1185">Reference proteome</keyword>
<protein>
    <recommendedName>
        <fullName evidence="3">ASCH domain-containing protein</fullName>
    </recommendedName>
</protein>
<dbReference type="Proteomes" id="UP001515641">
    <property type="component" value="Unassembled WGS sequence"/>
</dbReference>
<dbReference type="RefSeq" id="WP_166453262.1">
    <property type="nucleotide sequence ID" value="NZ_JAAOMA010000034.1"/>
</dbReference>
<evidence type="ECO:0008006" key="3">
    <source>
        <dbReference type="Google" id="ProtNLM"/>
    </source>
</evidence>
<comment type="caution">
    <text evidence="1">The sequence shown here is derived from an EMBL/GenBank/DDBJ whole genome shotgun (WGS) entry which is preliminary data.</text>
</comment>
<evidence type="ECO:0000313" key="1">
    <source>
        <dbReference type="EMBL" id="NHR07455.1"/>
    </source>
</evidence>
<gene>
    <name evidence="1" type="ORF">HA052_19880</name>
</gene>
<proteinExistence type="predicted"/>
<accession>A0ABX0LG97</accession>
<reference evidence="1 2" key="1">
    <citation type="submission" date="2020-03" db="EMBL/GenBank/DDBJ databases">
        <title>Draft genome sequence of environmentally isolated cultures.</title>
        <authorList>
            <person name="Wilson H.S."/>
            <person name="De Leon M.E."/>
        </authorList>
    </citation>
    <scope>NUCLEOTIDE SEQUENCE [LARGE SCALE GENOMIC DNA]</scope>
    <source>
        <strain evidence="1 2">HSC-31F16</strain>
    </source>
</reference>
<name>A0ABX0LG97_9NEIS</name>
<sequence length="143" mass="16021">MKHLNFLALNDAYYQEITFDDIEPVELGSAYENLLEPLSSGRTATVRRGTGYTASGEIGGKRAVFTIRDEGVPIAVIGVCLHSRSSPQLWRELYHGEALPDLLPPAAPWVAVRYEVAETVIPPWLDRLAWHAAWYLAEEQKND</sequence>